<dbReference type="HOGENOM" id="CLU_1014525_0_0_9"/>
<dbReference type="PROSITE" id="PS51257">
    <property type="entry name" value="PROKAR_LIPOPROTEIN"/>
    <property type="match status" value="1"/>
</dbReference>
<dbReference type="PATRIC" id="fig|1379739.3.peg.3439"/>
<proteinExistence type="predicted"/>
<gene>
    <name evidence="1" type="ORF">N495_15225</name>
</gene>
<dbReference type="EMBL" id="JXSU01000007">
    <property type="protein sequence ID" value="KIS24863.1"/>
    <property type="molecule type" value="Genomic_DNA"/>
</dbReference>
<dbReference type="Proteomes" id="UP000032250">
    <property type="component" value="Unassembled WGS sequence"/>
</dbReference>
<protein>
    <recommendedName>
        <fullName evidence="3">Lipoprotein</fullName>
    </recommendedName>
</protein>
<dbReference type="RefSeq" id="WP_043032306.1">
    <property type="nucleotide sequence ID" value="NZ_JXSU01000007.1"/>
</dbReference>
<comment type="caution">
    <text evidence="1">The sequence shown here is derived from an EMBL/GenBank/DDBJ whole genome shotgun (WGS) entry which is preliminary data.</text>
</comment>
<evidence type="ECO:0008006" key="3">
    <source>
        <dbReference type="Google" id="ProtNLM"/>
    </source>
</evidence>
<evidence type="ECO:0000313" key="2">
    <source>
        <dbReference type="Proteomes" id="UP000032250"/>
    </source>
</evidence>
<reference evidence="1 2" key="1">
    <citation type="submission" date="2014-06" db="EMBL/GenBank/DDBJ databases">
        <title>Genome characterization of distinct group I Clostridium botulinum lineages.</title>
        <authorList>
            <person name="Giordani F."/>
            <person name="Anselmo A."/>
            <person name="Fillo S."/>
            <person name="Palozzi A.M."/>
            <person name="Fortunato A."/>
            <person name="Gentile B."/>
            <person name="Ciammaruconi A."/>
            <person name="Anniballi F."/>
            <person name="De Medici D."/>
            <person name="Lista F."/>
        </authorList>
    </citation>
    <scope>NUCLEOTIDE SEQUENCE [LARGE SCALE GENOMIC DNA]</scope>
    <source>
        <strain evidence="1 2">B2 450</strain>
    </source>
</reference>
<organism evidence="1 2">
    <name type="scientific">Clostridium botulinum B2 450</name>
    <dbReference type="NCBI Taxonomy" id="1379739"/>
    <lineage>
        <taxon>Bacteria</taxon>
        <taxon>Bacillati</taxon>
        <taxon>Bacillota</taxon>
        <taxon>Clostridia</taxon>
        <taxon>Eubacteriales</taxon>
        <taxon>Clostridiaceae</taxon>
        <taxon>Clostridium</taxon>
    </lineage>
</organism>
<sequence>MKKILSILIIAILSIGLVACGEETVLNSEEKALLNKTYGQMSIDEKIKLHDLMAKNNLTESDVKKIKKYIENEISDEGEKKTLLYSLESNLKIKEIKLTDLDKQILKKKFKELKPEEVIRLNDLKNNFDKIVNKEDIKKDIDRLTNEEENLSDKESQKDKDTFDEIEDIANNEIEKLKAGKYKNYIKEVKLTNLYPVNTFQIELILKDKKDLRVGEVTTIRNNLCSTIVDNMQKKGTLNQLSKVEMSIKIEDKDVGIFIFNKGSGWDKCVEPLN</sequence>
<name>A0A0D1A1Z6_CLOBO</name>
<dbReference type="AlphaFoldDB" id="A0A0D1A1Z6"/>
<accession>A0A0D1A1Z6</accession>
<evidence type="ECO:0000313" key="1">
    <source>
        <dbReference type="EMBL" id="KIS24863.1"/>
    </source>
</evidence>